<dbReference type="Pfam" id="PF20429">
    <property type="entry name" value="Tab2-like_C"/>
    <property type="match status" value="1"/>
</dbReference>
<evidence type="ECO:0000259" key="1">
    <source>
        <dbReference type="Pfam" id="PF06485"/>
    </source>
</evidence>
<evidence type="ECO:0000313" key="3">
    <source>
        <dbReference type="EMBL" id="QLL29440.1"/>
    </source>
</evidence>
<dbReference type="InterPro" id="IPR046760">
    <property type="entry name" value="Tab2-like_N"/>
</dbReference>
<feature type="domain" description="RNA-binding protein Tab2/Atab2 C-terminal" evidence="2">
    <location>
        <begin position="118"/>
        <end position="273"/>
    </location>
</feature>
<evidence type="ECO:0000259" key="2">
    <source>
        <dbReference type="Pfam" id="PF20429"/>
    </source>
</evidence>
<gene>
    <name evidence="3" type="ORF">D3A95_10770</name>
</gene>
<feature type="domain" description="RNA-binding protein Tab2-like N-terminal" evidence="1">
    <location>
        <begin position="3"/>
        <end position="102"/>
    </location>
</feature>
<dbReference type="KEGG" id="tsq:D3A95_10770"/>
<dbReference type="AlphaFoldDB" id="A0A7D6F3L5"/>
<proteinExistence type="predicted"/>
<dbReference type="InterPro" id="IPR046761">
    <property type="entry name" value="Tab2-like_C"/>
</dbReference>
<dbReference type="InterPro" id="IPR009472">
    <property type="entry name" value="Tab2-like"/>
</dbReference>
<reference evidence="4" key="1">
    <citation type="submission" date="2018-09" db="EMBL/GenBank/DDBJ databases">
        <title>Complete genome sequence of thermophilic cyanobacteria strain Thermosynechococcus elongatus PKUAC-SCTE542.</title>
        <authorList>
            <person name="Liang Y."/>
            <person name="Tang J."/>
            <person name="Daroch M."/>
        </authorList>
    </citation>
    <scope>NUCLEOTIDE SEQUENCE [LARGE SCALE GENOMIC DNA]</scope>
    <source>
        <strain evidence="4">E542</strain>
    </source>
</reference>
<keyword evidence="4" id="KW-1185">Reference proteome</keyword>
<evidence type="ECO:0000313" key="4">
    <source>
        <dbReference type="Proteomes" id="UP000261812"/>
    </source>
</evidence>
<accession>A0A7D6F3L5</accession>
<name>A0A7D6F3L5_9CYAN</name>
<dbReference type="Proteomes" id="UP000261812">
    <property type="component" value="Chromosome"/>
</dbReference>
<dbReference type="PANTHER" id="PTHR34556">
    <property type="match status" value="1"/>
</dbReference>
<organism evidence="3 4">
    <name type="scientific">Thermosynechococcus sichuanensis E542</name>
    <dbReference type="NCBI Taxonomy" id="2016101"/>
    <lineage>
        <taxon>Bacteria</taxon>
        <taxon>Bacillati</taxon>
        <taxon>Cyanobacteriota</taxon>
        <taxon>Cyanophyceae</taxon>
        <taxon>Acaryochloridales</taxon>
        <taxon>Thermosynechococcaceae</taxon>
        <taxon>Thermosynechococcus</taxon>
        <taxon>Thermosynechococcus sichuanensis</taxon>
    </lineage>
</organism>
<sequence>MSCWQVDLYRRPLRTPSGLDLWELVICDPDENFYYTAFCPEPLVSSSWLATEFKSCGQPLPQRVQVFRPQSLGLVEVACQELNLPLEATRRTPALKHYLRQRAQEYQSLKTYTGEAYDPLAIEQPPPLPLPEDIWGDSWQFAAITPPDLEQLMQYPLRILAFDMAMLPASLGLAPETLLPGIILYGGRKSLKLARWFQEQVPYRLEFVSGQPCGVVLHSGLRDRWVFLTFENAEMAQAGELFRDRLRSTQGLHFFLIQPTPNDTTYTALWLLQPLE</sequence>
<dbReference type="RefSeq" id="WP_181494985.1">
    <property type="nucleotide sequence ID" value="NZ_CP032152.1"/>
</dbReference>
<dbReference type="EMBL" id="CP032152">
    <property type="protein sequence ID" value="QLL29440.1"/>
    <property type="molecule type" value="Genomic_DNA"/>
</dbReference>
<dbReference type="PANTHER" id="PTHR34556:SF2">
    <property type="entry name" value="PROTEIN TAB2 HOMOLOG, CHLOROPLASTIC"/>
    <property type="match status" value="1"/>
</dbReference>
<dbReference type="Pfam" id="PF06485">
    <property type="entry name" value="Tab2-like_N"/>
    <property type="match status" value="1"/>
</dbReference>
<dbReference type="GO" id="GO:0003723">
    <property type="term" value="F:RNA binding"/>
    <property type="evidence" value="ECO:0007669"/>
    <property type="project" value="InterPro"/>
</dbReference>
<protein>
    <submittedName>
        <fullName evidence="3">Tab2/Atab2 family RNA-binding protein</fullName>
    </submittedName>
</protein>